<dbReference type="InterPro" id="IPR015947">
    <property type="entry name" value="PUA-like_sf"/>
</dbReference>
<feature type="domain" description="Lon N-terminal" evidence="1">
    <location>
        <begin position="81"/>
        <end position="284"/>
    </location>
</feature>
<dbReference type="SUPFAM" id="SSF88697">
    <property type="entry name" value="PUA domain-like"/>
    <property type="match status" value="1"/>
</dbReference>
<comment type="caution">
    <text evidence="2">The sequence shown here is derived from an EMBL/GenBank/DDBJ whole genome shotgun (WGS) entry which is preliminary data.</text>
</comment>
<dbReference type="InterPro" id="IPR046336">
    <property type="entry name" value="Lon_prtase_N_sf"/>
</dbReference>
<name>A0AAV9II33_9RHOD</name>
<accession>A0AAV9II33</accession>
<dbReference type="InterPro" id="IPR003111">
    <property type="entry name" value="Lon_prtase_N"/>
</dbReference>
<gene>
    <name evidence="2" type="ORF">GAYE_SCF34G4985</name>
</gene>
<organism evidence="2 3">
    <name type="scientific">Galdieria yellowstonensis</name>
    <dbReference type="NCBI Taxonomy" id="3028027"/>
    <lineage>
        <taxon>Eukaryota</taxon>
        <taxon>Rhodophyta</taxon>
        <taxon>Bangiophyceae</taxon>
        <taxon>Galdieriales</taxon>
        <taxon>Galdieriaceae</taxon>
        <taxon>Galdieria</taxon>
    </lineage>
</organism>
<proteinExistence type="predicted"/>
<dbReference type="AlphaFoldDB" id="A0AAV9II33"/>
<evidence type="ECO:0000259" key="1">
    <source>
        <dbReference type="PROSITE" id="PS51787"/>
    </source>
</evidence>
<reference evidence="2 3" key="1">
    <citation type="submission" date="2022-07" db="EMBL/GenBank/DDBJ databases">
        <title>Genome-wide signatures of adaptation to extreme environments.</title>
        <authorList>
            <person name="Cho C.H."/>
            <person name="Yoon H.S."/>
        </authorList>
    </citation>
    <scope>NUCLEOTIDE SEQUENCE [LARGE SCALE GENOMIC DNA]</scope>
    <source>
        <strain evidence="2 3">108.79 E11</strain>
    </source>
</reference>
<evidence type="ECO:0000313" key="2">
    <source>
        <dbReference type="EMBL" id="KAK4527064.1"/>
    </source>
</evidence>
<protein>
    <recommendedName>
        <fullName evidence="1">Lon N-terminal domain-containing protein</fullName>
    </recommendedName>
</protein>
<dbReference type="Pfam" id="PF02190">
    <property type="entry name" value="LON_substr_bdg"/>
    <property type="match status" value="1"/>
</dbReference>
<dbReference type="Proteomes" id="UP001300502">
    <property type="component" value="Unassembled WGS sequence"/>
</dbReference>
<dbReference type="PROSITE" id="PS51787">
    <property type="entry name" value="LON_N"/>
    <property type="match status" value="1"/>
</dbReference>
<keyword evidence="3" id="KW-1185">Reference proteome</keyword>
<dbReference type="PANTHER" id="PTHR46732:SF8">
    <property type="entry name" value="ATP-DEPENDENT PROTEASE LA (LON) DOMAIN PROTEIN"/>
    <property type="match status" value="1"/>
</dbReference>
<dbReference type="Gene3D" id="2.30.130.40">
    <property type="entry name" value="LON domain-like"/>
    <property type="match status" value="1"/>
</dbReference>
<dbReference type="PANTHER" id="PTHR46732">
    <property type="entry name" value="ATP-DEPENDENT PROTEASE LA (LON) DOMAIN PROTEIN"/>
    <property type="match status" value="1"/>
</dbReference>
<evidence type="ECO:0000313" key="3">
    <source>
        <dbReference type="Proteomes" id="UP001300502"/>
    </source>
</evidence>
<dbReference type="SMART" id="SM00464">
    <property type="entry name" value="LON"/>
    <property type="match status" value="1"/>
</dbReference>
<dbReference type="EMBL" id="JANCYU010000047">
    <property type="protein sequence ID" value="KAK4527064.1"/>
    <property type="molecule type" value="Genomic_DNA"/>
</dbReference>
<sequence length="302" mass="34874">MHRTACFASLWLYHHHAGFYAERKAFSSGEILFKCRGKTFVHRRCINFPVVKFKCCSIGNVEYIPLTPEPGSAQPELRVGERILPLFPLSLVVQPSATVPLHIFEMRYRLLFNRIKDGDKLFGIVLYNKNNDSVARYGCMMELVRFEPLPDGRMLTVNVGKERFRVNHIISDKPYITALVAPVEDERESCDDTVFSLGESVWTQLNQVLTLSNKLYGKSVQWSEDLRRLSPDSNSSRDWHRLVMFSHKVSQVLDIPVQDQQLLLQTQSTRARFQHQLEMLEQARKFLAAQLAINDALDKRSF</sequence>